<name>A0A1T2KXN6_9GAMM</name>
<dbReference type="Proteomes" id="UP000190896">
    <property type="component" value="Unassembled WGS sequence"/>
</dbReference>
<sequence>MHLKAFFFSVLCIFWVLASASDLVREHLIASEIEDSIAGGNPIRLKTGDTTFLAIHSEVDAGARRGGVILLHDREAHPDWRYVISPLRMELPESGWETLSIQLPVAAKDAPPWLYRELIPESFPRIKFAVEYFKQRKITDLVLLGHGLGARAGAEFLGAGVPGEIKAFVAVGLPAQGAPNTLEALKKINIPILDLYGSRDIDSVLESTVDRVEAAREGGNSHYRQREVVGADHFFTGRERHLVGTIRDWMRKSLSE</sequence>
<comment type="caution">
    <text evidence="1">The sequence shown here is derived from an EMBL/GenBank/DDBJ whole genome shotgun (WGS) entry which is preliminary data.</text>
</comment>
<protein>
    <recommendedName>
        <fullName evidence="3">DUF3530 family protein</fullName>
    </recommendedName>
</protein>
<accession>A0A1T2KXN6</accession>
<dbReference type="InterPro" id="IPR022529">
    <property type="entry name" value="DUF3530"/>
</dbReference>
<reference evidence="1 2" key="1">
    <citation type="submission" date="2016-11" db="EMBL/GenBank/DDBJ databases">
        <title>Mixed transmission modes and dynamic genome evolution in an obligate animal-bacterial symbiosis.</title>
        <authorList>
            <person name="Russell S.L."/>
            <person name="Corbett-Detig R.B."/>
            <person name="Cavanaugh C.M."/>
        </authorList>
    </citation>
    <scope>NUCLEOTIDE SEQUENCE [LARGE SCALE GENOMIC DNA]</scope>
    <source>
        <strain evidence="1">Se-Cadez</strain>
    </source>
</reference>
<dbReference type="EMBL" id="MPRJ01000006">
    <property type="protein sequence ID" value="OOZ37619.1"/>
    <property type="molecule type" value="Genomic_DNA"/>
</dbReference>
<keyword evidence="2" id="KW-1185">Reference proteome</keyword>
<dbReference type="AlphaFoldDB" id="A0A1T2KXN6"/>
<evidence type="ECO:0008006" key="3">
    <source>
        <dbReference type="Google" id="ProtNLM"/>
    </source>
</evidence>
<dbReference type="Gene3D" id="3.40.50.1820">
    <property type="entry name" value="alpha/beta hydrolase"/>
    <property type="match status" value="1"/>
</dbReference>
<dbReference type="SUPFAM" id="SSF53474">
    <property type="entry name" value="alpha/beta-Hydrolases"/>
    <property type="match status" value="1"/>
</dbReference>
<dbReference type="InterPro" id="IPR029058">
    <property type="entry name" value="AB_hydrolase_fold"/>
</dbReference>
<gene>
    <name evidence="1" type="ORF">BOW51_01615</name>
</gene>
<organism evidence="1 2">
    <name type="scientific">Solemya velesiana gill symbiont</name>
    <dbReference type="NCBI Taxonomy" id="1918948"/>
    <lineage>
        <taxon>Bacteria</taxon>
        <taxon>Pseudomonadati</taxon>
        <taxon>Pseudomonadota</taxon>
        <taxon>Gammaproteobacteria</taxon>
        <taxon>sulfur-oxidizing symbionts</taxon>
    </lineage>
</organism>
<dbReference type="OrthoDB" id="9776279at2"/>
<proteinExistence type="predicted"/>
<evidence type="ECO:0000313" key="1">
    <source>
        <dbReference type="EMBL" id="OOZ37619.1"/>
    </source>
</evidence>
<dbReference type="Pfam" id="PF12048">
    <property type="entry name" value="DUF3530"/>
    <property type="match status" value="2"/>
</dbReference>
<evidence type="ECO:0000313" key="2">
    <source>
        <dbReference type="Proteomes" id="UP000190896"/>
    </source>
</evidence>
<dbReference type="RefSeq" id="WP_078485781.1">
    <property type="nucleotide sequence ID" value="NZ_MPRJ01000006.1"/>
</dbReference>